<dbReference type="InterPro" id="IPR005624">
    <property type="entry name" value="PduO/GlcC-like"/>
</dbReference>
<organism evidence="1 2">
    <name type="scientific">Hypericibacter adhaerens</name>
    <dbReference type="NCBI Taxonomy" id="2602016"/>
    <lineage>
        <taxon>Bacteria</taxon>
        <taxon>Pseudomonadati</taxon>
        <taxon>Pseudomonadota</taxon>
        <taxon>Alphaproteobacteria</taxon>
        <taxon>Rhodospirillales</taxon>
        <taxon>Dongiaceae</taxon>
        <taxon>Hypericibacter</taxon>
    </lineage>
</organism>
<dbReference type="Gene3D" id="3.30.450.150">
    <property type="entry name" value="Haem-degrading domain"/>
    <property type="match status" value="1"/>
</dbReference>
<dbReference type="AlphaFoldDB" id="A0A5J6MWW2"/>
<dbReference type="OrthoDB" id="9815321at2"/>
<dbReference type="InterPro" id="IPR038084">
    <property type="entry name" value="PduO/GlcC-like_sf"/>
</dbReference>
<evidence type="ECO:0008006" key="3">
    <source>
        <dbReference type="Google" id="ProtNLM"/>
    </source>
</evidence>
<keyword evidence="2" id="KW-1185">Reference proteome</keyword>
<protein>
    <recommendedName>
        <fullName evidence="3">PduO protein</fullName>
    </recommendedName>
</protein>
<dbReference type="Pfam" id="PF03928">
    <property type="entry name" value="HbpS-like"/>
    <property type="match status" value="1"/>
</dbReference>
<dbReference type="RefSeq" id="WP_151116561.1">
    <property type="nucleotide sequence ID" value="NZ_CP042582.1"/>
</dbReference>
<dbReference type="KEGG" id="hadh:FRZ61_17000"/>
<reference evidence="1 2" key="1">
    <citation type="submission" date="2019-08" db="EMBL/GenBank/DDBJ databases">
        <title>Hyperibacter terrae gen. nov., sp. nov. and Hyperibacter viscosus sp. nov., two new members in the family Rhodospirillaceae isolated from the rhizosphere of Hypericum perforatum.</title>
        <authorList>
            <person name="Noviana Z."/>
        </authorList>
    </citation>
    <scope>NUCLEOTIDE SEQUENCE [LARGE SCALE GENOMIC DNA]</scope>
    <source>
        <strain evidence="1 2">R5959</strain>
    </source>
</reference>
<evidence type="ECO:0000313" key="1">
    <source>
        <dbReference type="EMBL" id="QEX21771.1"/>
    </source>
</evidence>
<sequence length="136" mass="13838">MTEISADRAQKGIAAAAAKAREIGSAHSISIVDSGRNLLAFHRMDNALLASIEISQGKAYTARSLNMKTGDVTQYVQPGGPFYAMETSHRTPLVVFGGGLPVELGGKVVGAVGVAGGSIDQDVAVAEAAIAAITKG</sequence>
<dbReference type="EMBL" id="CP042582">
    <property type="protein sequence ID" value="QEX21771.1"/>
    <property type="molecule type" value="Genomic_DNA"/>
</dbReference>
<dbReference type="InterPro" id="IPR052517">
    <property type="entry name" value="GlcG_carb_metab_protein"/>
</dbReference>
<dbReference type="PANTHER" id="PTHR34309">
    <property type="entry name" value="SLR1406 PROTEIN"/>
    <property type="match status" value="1"/>
</dbReference>
<dbReference type="Proteomes" id="UP000325797">
    <property type="component" value="Chromosome"/>
</dbReference>
<name>A0A5J6MWW2_9PROT</name>
<gene>
    <name evidence="1" type="ORF">FRZ61_17000</name>
</gene>
<evidence type="ECO:0000313" key="2">
    <source>
        <dbReference type="Proteomes" id="UP000325797"/>
    </source>
</evidence>
<dbReference type="SUPFAM" id="SSF143744">
    <property type="entry name" value="GlcG-like"/>
    <property type="match status" value="1"/>
</dbReference>
<dbReference type="PANTHER" id="PTHR34309:SF1">
    <property type="entry name" value="PROTEIN GLCG"/>
    <property type="match status" value="1"/>
</dbReference>
<accession>A0A5J6MWW2</accession>
<proteinExistence type="predicted"/>